<evidence type="ECO:0000313" key="4">
    <source>
        <dbReference type="EMBL" id="GAA4284467.1"/>
    </source>
</evidence>
<evidence type="ECO:0000313" key="5">
    <source>
        <dbReference type="Proteomes" id="UP001501586"/>
    </source>
</evidence>
<comment type="subcellular location">
    <subcellularLocation>
        <location evidence="2">Gas vesicle</location>
    </subcellularLocation>
</comment>
<dbReference type="RefSeq" id="WP_236866523.1">
    <property type="nucleotide sequence ID" value="NZ_BAABAZ010000006.1"/>
</dbReference>
<gene>
    <name evidence="4" type="ORF">GCM10022261_19980</name>
</gene>
<protein>
    <submittedName>
        <fullName evidence="4">GvpL/GvpF family gas vesicle protein</fullName>
    </submittedName>
</protein>
<reference evidence="5" key="1">
    <citation type="journal article" date="2019" name="Int. J. Syst. Evol. Microbiol.">
        <title>The Global Catalogue of Microorganisms (GCM) 10K type strain sequencing project: providing services to taxonomists for standard genome sequencing and annotation.</title>
        <authorList>
            <consortium name="The Broad Institute Genomics Platform"/>
            <consortium name="The Broad Institute Genome Sequencing Center for Infectious Disease"/>
            <person name="Wu L."/>
            <person name="Ma J."/>
        </authorList>
    </citation>
    <scope>NUCLEOTIDE SEQUENCE [LARGE SCALE GENOMIC DNA]</scope>
    <source>
        <strain evidence="5">JCM 17458</strain>
    </source>
</reference>
<evidence type="ECO:0000256" key="1">
    <source>
        <dbReference type="ARBA" id="ARBA00022987"/>
    </source>
</evidence>
<accession>A0ABP8EL10</accession>
<evidence type="ECO:0000256" key="3">
    <source>
        <dbReference type="ARBA" id="ARBA00035643"/>
    </source>
</evidence>
<organism evidence="4 5">
    <name type="scientific">Brevibacterium daeguense</name>
    <dbReference type="NCBI Taxonomy" id="909936"/>
    <lineage>
        <taxon>Bacteria</taxon>
        <taxon>Bacillati</taxon>
        <taxon>Actinomycetota</taxon>
        <taxon>Actinomycetes</taxon>
        <taxon>Micrococcales</taxon>
        <taxon>Brevibacteriaceae</taxon>
        <taxon>Brevibacterium</taxon>
    </lineage>
</organism>
<dbReference type="Proteomes" id="UP001501586">
    <property type="component" value="Unassembled WGS sequence"/>
</dbReference>
<comment type="similarity">
    <text evidence="3">Belongs to the gas vesicle GvpF/GvpL family.</text>
</comment>
<dbReference type="PANTHER" id="PTHR36852:SF1">
    <property type="entry name" value="PROTEIN GVPL 2"/>
    <property type="match status" value="1"/>
</dbReference>
<dbReference type="Pfam" id="PF06386">
    <property type="entry name" value="GvpL_GvpF"/>
    <property type="match status" value="1"/>
</dbReference>
<dbReference type="EMBL" id="BAABAZ010000006">
    <property type="protein sequence ID" value="GAA4284467.1"/>
    <property type="molecule type" value="Genomic_DNA"/>
</dbReference>
<dbReference type="PANTHER" id="PTHR36852">
    <property type="entry name" value="PROTEIN GVPL 2"/>
    <property type="match status" value="1"/>
</dbReference>
<comment type="caution">
    <text evidence="4">The sequence shown here is derived from an EMBL/GenBank/DDBJ whole genome shotgun (WGS) entry which is preliminary data.</text>
</comment>
<keyword evidence="5" id="KW-1185">Reference proteome</keyword>
<proteinExistence type="inferred from homology"/>
<sequence>MAGAASEALDGLYVYGIVQADANLPDDLVGVEGRPVSALAEGTVAALVTELSPGDEFGTPDGLLAHTNVLDTASRSVAVLPMTFGTVVPSAEELTEEVLSPRQAEFSEALRTVEGAVQFTVRARYLRDVALAAMIAGNPEIARLREAISGTSEDETRNERIRLGELIVATFDRMRPTDAESIREALSPFARDVVHREAGQAEDIVELALLVPRERQSEFENAVESIAKDMHEEISFRLVGPQAPYDFVNGD</sequence>
<evidence type="ECO:0000256" key="2">
    <source>
        <dbReference type="ARBA" id="ARBA00035108"/>
    </source>
</evidence>
<dbReference type="InterPro" id="IPR009430">
    <property type="entry name" value="GvpL/GvpF"/>
</dbReference>
<name>A0ABP8EL10_9MICO</name>
<keyword evidence="1" id="KW-0304">Gas vesicle</keyword>